<evidence type="ECO:0000256" key="5">
    <source>
        <dbReference type="ARBA" id="ARBA00022553"/>
    </source>
</evidence>
<keyword evidence="5" id="KW-0597">Phosphoprotein</keyword>
<dbReference type="InterPro" id="IPR005467">
    <property type="entry name" value="His_kinase_dom"/>
</dbReference>
<evidence type="ECO:0000256" key="2">
    <source>
        <dbReference type="ARBA" id="ARBA00004236"/>
    </source>
</evidence>
<dbReference type="Gene3D" id="3.30.450.20">
    <property type="entry name" value="PAS domain"/>
    <property type="match status" value="1"/>
</dbReference>
<dbReference type="SMART" id="SM00387">
    <property type="entry name" value="HATPase_c"/>
    <property type="match status" value="1"/>
</dbReference>
<dbReference type="InterPro" id="IPR003661">
    <property type="entry name" value="HisK_dim/P_dom"/>
</dbReference>
<evidence type="ECO:0000256" key="1">
    <source>
        <dbReference type="ARBA" id="ARBA00000085"/>
    </source>
</evidence>
<dbReference type="InterPro" id="IPR004358">
    <property type="entry name" value="Sig_transdc_His_kin-like_C"/>
</dbReference>
<keyword evidence="7" id="KW-0547">Nucleotide-binding</keyword>
<dbReference type="GO" id="GO:0004721">
    <property type="term" value="F:phosphoprotein phosphatase activity"/>
    <property type="evidence" value="ECO:0007669"/>
    <property type="project" value="TreeGrafter"/>
</dbReference>
<comment type="catalytic activity">
    <reaction evidence="1">
        <text>ATP + protein L-histidine = ADP + protein N-phospho-L-histidine.</text>
        <dbReference type="EC" id="2.7.13.3"/>
    </reaction>
</comment>
<evidence type="ECO:0000259" key="12">
    <source>
        <dbReference type="PROSITE" id="PS50109"/>
    </source>
</evidence>
<evidence type="ECO:0000256" key="6">
    <source>
        <dbReference type="ARBA" id="ARBA00022679"/>
    </source>
</evidence>
<dbReference type="SUPFAM" id="SSF55874">
    <property type="entry name" value="ATPase domain of HSP90 chaperone/DNA topoisomerase II/histidine kinase"/>
    <property type="match status" value="1"/>
</dbReference>
<evidence type="ECO:0000313" key="14">
    <source>
        <dbReference type="Proteomes" id="UP000026249"/>
    </source>
</evidence>
<evidence type="ECO:0000256" key="4">
    <source>
        <dbReference type="ARBA" id="ARBA00022475"/>
    </source>
</evidence>
<name>A0A037ZK69_9RHOB</name>
<dbReference type="Proteomes" id="UP000026249">
    <property type="component" value="Unassembled WGS sequence"/>
</dbReference>
<dbReference type="RefSeq" id="WP_035257193.1">
    <property type="nucleotide sequence ID" value="NZ_JFKE01000002.1"/>
</dbReference>
<evidence type="ECO:0000256" key="3">
    <source>
        <dbReference type="ARBA" id="ARBA00012438"/>
    </source>
</evidence>
<dbReference type="GO" id="GO:0016036">
    <property type="term" value="P:cellular response to phosphate starvation"/>
    <property type="evidence" value="ECO:0007669"/>
    <property type="project" value="TreeGrafter"/>
</dbReference>
<evidence type="ECO:0000313" key="13">
    <source>
        <dbReference type="EMBL" id="KAJ56826.1"/>
    </source>
</evidence>
<dbReference type="Pfam" id="PF02518">
    <property type="entry name" value="HATPase_c"/>
    <property type="match status" value="1"/>
</dbReference>
<dbReference type="PROSITE" id="PS50109">
    <property type="entry name" value="HIS_KIN"/>
    <property type="match status" value="1"/>
</dbReference>
<dbReference type="InterPro" id="IPR003594">
    <property type="entry name" value="HATPase_dom"/>
</dbReference>
<comment type="subcellular location">
    <subcellularLocation>
        <location evidence="2">Cell membrane</location>
    </subcellularLocation>
</comment>
<evidence type="ECO:0000256" key="8">
    <source>
        <dbReference type="ARBA" id="ARBA00022777"/>
    </source>
</evidence>
<dbReference type="SUPFAM" id="SSF47384">
    <property type="entry name" value="Homodimeric domain of signal transducing histidine kinase"/>
    <property type="match status" value="1"/>
</dbReference>
<feature type="domain" description="Histidine kinase" evidence="12">
    <location>
        <begin position="122"/>
        <end position="346"/>
    </location>
</feature>
<sequence length="346" mass="38432">MTPDALKNFVEAIPLPSVYVGPDERVAVLNTPGIALFGDSSIGRHYVTALRNPALLDSVEESLRLGQSRRTRYLTTDMNREATYDVRCSPVTVEGQGGALLCFEDISAREQAEQIRRDFVANVSHELKTPLTAVLGFIETIRGPAKDDAEARDRFLEIMSREAERMNRLVRDLLSLSRVESDERVRPAERVDLVSLVQSAVLTLRPFADENAVEIIVEGDDAPIFAPGDSDQLTQVFTNLIENGVKYGASGKTVRIEISASEREMAFRGPGIRIDVVDQGEGIDPVHIPRLTERFYRVDGHRSREMGGTGLGLAIVKHIINRHRGRFRIESIPGKGSRFSVMLPVR</sequence>
<keyword evidence="9" id="KW-0067">ATP-binding</keyword>
<proteinExistence type="predicted"/>
<reference evidence="13 14" key="1">
    <citation type="submission" date="2014-03" db="EMBL/GenBank/DDBJ databases">
        <title>Draft Genome Sequence of Actibacterium mucosum KCTC 23349, a Marine Alphaproteobacterium with Complex Ionic Requirements Isolated from Mediterranean Seawater at Malvarrosa Beach, Valencia, Spain.</title>
        <authorList>
            <person name="Arahal D.R."/>
            <person name="Shao Z."/>
            <person name="Lai Q."/>
            <person name="Pujalte M.J."/>
        </authorList>
    </citation>
    <scope>NUCLEOTIDE SEQUENCE [LARGE SCALE GENOMIC DNA]</scope>
    <source>
        <strain evidence="13 14">KCTC 23349</strain>
    </source>
</reference>
<keyword evidence="11" id="KW-0472">Membrane</keyword>
<dbReference type="PRINTS" id="PR00344">
    <property type="entry name" value="BCTRLSENSOR"/>
</dbReference>
<dbReference type="GO" id="GO:0005524">
    <property type="term" value="F:ATP binding"/>
    <property type="evidence" value="ECO:0007669"/>
    <property type="project" value="UniProtKB-KW"/>
</dbReference>
<dbReference type="FunFam" id="1.10.287.130:FF:000008">
    <property type="entry name" value="Two-component sensor histidine kinase"/>
    <property type="match status" value="1"/>
</dbReference>
<dbReference type="AlphaFoldDB" id="A0A037ZK69"/>
<evidence type="ECO:0000256" key="7">
    <source>
        <dbReference type="ARBA" id="ARBA00022741"/>
    </source>
</evidence>
<dbReference type="InterPro" id="IPR050351">
    <property type="entry name" value="BphY/WalK/GraS-like"/>
</dbReference>
<dbReference type="OrthoDB" id="9813151at2"/>
<keyword evidence="4" id="KW-1003">Cell membrane</keyword>
<dbReference type="SMART" id="SM00388">
    <property type="entry name" value="HisKA"/>
    <property type="match status" value="1"/>
</dbReference>
<dbReference type="InterPro" id="IPR036097">
    <property type="entry name" value="HisK_dim/P_sf"/>
</dbReference>
<keyword evidence="14" id="KW-1185">Reference proteome</keyword>
<dbReference type="Gene3D" id="3.30.565.10">
    <property type="entry name" value="Histidine kinase-like ATPase, C-terminal domain"/>
    <property type="match status" value="1"/>
</dbReference>
<dbReference type="Pfam" id="PF00512">
    <property type="entry name" value="HisKA"/>
    <property type="match status" value="1"/>
</dbReference>
<accession>A0A037ZK69</accession>
<evidence type="ECO:0000256" key="10">
    <source>
        <dbReference type="ARBA" id="ARBA00023012"/>
    </source>
</evidence>
<dbReference type="CDD" id="cd00082">
    <property type="entry name" value="HisKA"/>
    <property type="match status" value="1"/>
</dbReference>
<dbReference type="InterPro" id="IPR036890">
    <property type="entry name" value="HATPase_C_sf"/>
</dbReference>
<keyword evidence="6" id="KW-0808">Transferase</keyword>
<dbReference type="GO" id="GO:0005886">
    <property type="term" value="C:plasma membrane"/>
    <property type="evidence" value="ECO:0007669"/>
    <property type="project" value="UniProtKB-SubCell"/>
</dbReference>
<dbReference type="STRING" id="1454373.ACMU_07760"/>
<dbReference type="Gene3D" id="1.10.287.130">
    <property type="match status" value="1"/>
</dbReference>
<keyword evidence="10" id="KW-0902">Two-component regulatory system</keyword>
<dbReference type="GO" id="GO:0000155">
    <property type="term" value="F:phosphorelay sensor kinase activity"/>
    <property type="evidence" value="ECO:0007669"/>
    <property type="project" value="InterPro"/>
</dbReference>
<dbReference type="EC" id="2.7.13.3" evidence="3"/>
<comment type="caution">
    <text evidence="13">The sequence shown here is derived from an EMBL/GenBank/DDBJ whole genome shotgun (WGS) entry which is preliminary data.</text>
</comment>
<evidence type="ECO:0000256" key="11">
    <source>
        <dbReference type="ARBA" id="ARBA00023136"/>
    </source>
</evidence>
<dbReference type="FunFam" id="3.30.565.10:FF:000006">
    <property type="entry name" value="Sensor histidine kinase WalK"/>
    <property type="match status" value="1"/>
</dbReference>
<gene>
    <name evidence="13" type="ORF">ACMU_07760</name>
</gene>
<keyword evidence="8" id="KW-0418">Kinase</keyword>
<organism evidence="13 14">
    <name type="scientific">Actibacterium mucosum KCTC 23349</name>
    <dbReference type="NCBI Taxonomy" id="1454373"/>
    <lineage>
        <taxon>Bacteria</taxon>
        <taxon>Pseudomonadati</taxon>
        <taxon>Pseudomonadota</taxon>
        <taxon>Alphaproteobacteria</taxon>
        <taxon>Rhodobacterales</taxon>
        <taxon>Roseobacteraceae</taxon>
        <taxon>Actibacterium</taxon>
    </lineage>
</organism>
<dbReference type="PANTHER" id="PTHR45453">
    <property type="entry name" value="PHOSPHATE REGULON SENSOR PROTEIN PHOR"/>
    <property type="match status" value="1"/>
</dbReference>
<dbReference type="EMBL" id="JFKE01000002">
    <property type="protein sequence ID" value="KAJ56826.1"/>
    <property type="molecule type" value="Genomic_DNA"/>
</dbReference>
<evidence type="ECO:0000256" key="9">
    <source>
        <dbReference type="ARBA" id="ARBA00022840"/>
    </source>
</evidence>
<protein>
    <recommendedName>
        <fullName evidence="3">histidine kinase</fullName>
        <ecNumber evidence="3">2.7.13.3</ecNumber>
    </recommendedName>
</protein>
<dbReference type="PANTHER" id="PTHR45453:SF1">
    <property type="entry name" value="PHOSPHATE REGULON SENSOR PROTEIN PHOR"/>
    <property type="match status" value="1"/>
</dbReference>